<dbReference type="Proteomes" id="UP000036202">
    <property type="component" value="Chromosome"/>
</dbReference>
<gene>
    <name evidence="1" type="ORF">BEH_07595</name>
</gene>
<reference evidence="2" key="2">
    <citation type="submission" date="2015-06" db="EMBL/GenBank/DDBJ databases">
        <title>Genome Sequence of Bacillus endophyticus and Analysis of its Companion Mechanism in the Ketogulonigenium vulgare-Bacillus strain Consortium.</title>
        <authorList>
            <person name="Jia N."/>
            <person name="Du J."/>
            <person name="Ding M.-Z."/>
            <person name="Gao F."/>
            <person name="Yuan Y.-J."/>
        </authorList>
    </citation>
    <scope>NUCLEOTIDE SEQUENCE [LARGE SCALE GENOMIC DNA]</scope>
    <source>
        <strain evidence="2">Hbe603</strain>
    </source>
</reference>
<evidence type="ECO:0000313" key="2">
    <source>
        <dbReference type="Proteomes" id="UP000036202"/>
    </source>
</evidence>
<dbReference type="KEGG" id="beo:BEH_07595"/>
<accession>A0A0H4KUJ7</accession>
<dbReference type="AlphaFoldDB" id="A0A0H4KUJ7"/>
<name>A0A0H4KUJ7_9BACI</name>
<proteinExistence type="predicted"/>
<dbReference type="OrthoDB" id="9964371at2"/>
<reference evidence="1 2" key="1">
    <citation type="journal article" date="2015" name="PLoS ONE">
        <title>Genome Sequence of Bacillus endophyticus and Analysis of Its Companion Mechanism in the Ketogulonigenium vulgare-Bacillus Strain Consortium.</title>
        <authorList>
            <person name="Jia N."/>
            <person name="Du J."/>
            <person name="Ding M.Z."/>
            <person name="Gao F."/>
            <person name="Yuan Y.J."/>
        </authorList>
    </citation>
    <scope>NUCLEOTIDE SEQUENCE [LARGE SCALE GENOMIC DNA]</scope>
    <source>
        <strain evidence="1 2">Hbe603</strain>
    </source>
</reference>
<keyword evidence="2" id="KW-1185">Reference proteome</keyword>
<dbReference type="RefSeq" id="WP_046216934.1">
    <property type="nucleotide sequence ID" value="NZ_CP011974.1"/>
</dbReference>
<protein>
    <submittedName>
        <fullName evidence="1">Uncharacterized protein</fullName>
    </submittedName>
</protein>
<organism evidence="1 2">
    <name type="scientific">Priestia filamentosa</name>
    <dbReference type="NCBI Taxonomy" id="1402861"/>
    <lineage>
        <taxon>Bacteria</taxon>
        <taxon>Bacillati</taxon>
        <taxon>Bacillota</taxon>
        <taxon>Bacilli</taxon>
        <taxon>Bacillales</taxon>
        <taxon>Bacillaceae</taxon>
        <taxon>Priestia</taxon>
    </lineage>
</organism>
<dbReference type="PATRIC" id="fig|135735.6.peg.1546"/>
<evidence type="ECO:0000313" key="1">
    <source>
        <dbReference type="EMBL" id="AKO91973.1"/>
    </source>
</evidence>
<sequence>MFFRKKIKKESKESFCLHEWQLVDYYTDTFNTGVAVEVDDYYKLGCPKCKTYKSVEEYELFRMRDLGLIKDN</sequence>
<dbReference type="EMBL" id="CP011974">
    <property type="protein sequence ID" value="AKO91973.1"/>
    <property type="molecule type" value="Genomic_DNA"/>
</dbReference>